<dbReference type="PROSITE" id="PS00107">
    <property type="entry name" value="PROTEIN_KINASE_ATP"/>
    <property type="match status" value="1"/>
</dbReference>
<dbReference type="Pfam" id="PF00069">
    <property type="entry name" value="Pkinase"/>
    <property type="match status" value="1"/>
</dbReference>
<evidence type="ECO:0000256" key="7">
    <source>
        <dbReference type="SAM" id="MobiDB-lite"/>
    </source>
</evidence>
<dbReference type="InterPro" id="IPR017441">
    <property type="entry name" value="Protein_kinase_ATP_BS"/>
</dbReference>
<keyword evidence="2" id="KW-0808">Transferase</keyword>
<sequence>MVTPLNNHDNKTIIRLQDGGNSQFSIPEPASRLRVLPRAVQAPVRRTNSKEGNKADNDDTEDLKANLMKLMIGDDLRIKVQYMDERCALNLMRPVNFKSLEQYFHNKYRRQLNIYYTTSSKELMIQIKNQDELDHVIQLYDKTGGKKRMRLILSQKRDAHESFSMPPLGVYQGICETALSDTSSVLSTPSSYHGSRLLKCPEDEAACSRIETPRPPTNWREGRCLGRGAFGHVFVCLNIDTGEQLVVKKIYIRGNSRFRNRILASLENEVNLLGTLRHPNIVQYFGVQERPDCVNIFMELMAGGSLKDQITEYGELSESNSVDFTVQILTGLEYLHQRDIVHRDIKSANILRHTRAHVKIGDFGSAKYLQAICSEQGVDIMGTPHYNAPEIVRDSRKFDHRSDIWSVGVTLIEMLTTHTPWWDIEANAVHIKIAFEQPQYQLPPEVSTQLRTALEWMLQMCPEKRPSAKDLLKTPPFASEMDTDFLKDSVRTLVDNIVNYKENREIANEADKFFTWLASKEKGEDLLFRYRLNLFQIHEINEENTRLTNLASTRMSRIQQNLNEDYMVFTKLYDLLREVPKMCQELEEVNRRLADLERFALQTEIAMKSLECIEQEVEKKRSDQK</sequence>
<dbReference type="Gene3D" id="1.10.510.10">
    <property type="entry name" value="Transferase(Phosphotransferase) domain 1"/>
    <property type="match status" value="1"/>
</dbReference>
<keyword evidence="10" id="KW-1185">Reference proteome</keyword>
<dbReference type="Gene3D" id="3.10.20.90">
    <property type="entry name" value="Phosphatidylinositol 3-kinase Catalytic Subunit, Chain A, domain 1"/>
    <property type="match status" value="1"/>
</dbReference>
<evidence type="ECO:0000256" key="3">
    <source>
        <dbReference type="ARBA" id="ARBA00022741"/>
    </source>
</evidence>
<evidence type="ECO:0000256" key="4">
    <source>
        <dbReference type="ARBA" id="ARBA00022777"/>
    </source>
</evidence>
<protein>
    <submittedName>
        <fullName evidence="9">Protein kinase domain-containing protein</fullName>
    </submittedName>
</protein>
<proteinExistence type="predicted"/>
<gene>
    <name evidence="9" type="ORF">DdX_15251</name>
</gene>
<dbReference type="SUPFAM" id="SSF54277">
    <property type="entry name" value="CAD &amp; PB1 domains"/>
    <property type="match status" value="1"/>
</dbReference>
<feature type="domain" description="Protein kinase" evidence="8">
    <location>
        <begin position="219"/>
        <end position="478"/>
    </location>
</feature>
<organism evidence="9 10">
    <name type="scientific">Ditylenchus destructor</name>
    <dbReference type="NCBI Taxonomy" id="166010"/>
    <lineage>
        <taxon>Eukaryota</taxon>
        <taxon>Metazoa</taxon>
        <taxon>Ecdysozoa</taxon>
        <taxon>Nematoda</taxon>
        <taxon>Chromadorea</taxon>
        <taxon>Rhabditida</taxon>
        <taxon>Tylenchina</taxon>
        <taxon>Tylenchomorpha</taxon>
        <taxon>Sphaerularioidea</taxon>
        <taxon>Anguinidae</taxon>
        <taxon>Anguininae</taxon>
        <taxon>Ditylenchus</taxon>
    </lineage>
</organism>
<keyword evidence="4 9" id="KW-0418">Kinase</keyword>
<dbReference type="GO" id="GO:0035556">
    <property type="term" value="P:intracellular signal transduction"/>
    <property type="evidence" value="ECO:0007669"/>
    <property type="project" value="UniProtKB-ARBA"/>
</dbReference>
<dbReference type="GO" id="GO:0004674">
    <property type="term" value="F:protein serine/threonine kinase activity"/>
    <property type="evidence" value="ECO:0007669"/>
    <property type="project" value="UniProtKB-KW"/>
</dbReference>
<keyword evidence="3 6" id="KW-0547">Nucleotide-binding</keyword>
<dbReference type="GO" id="GO:0005524">
    <property type="term" value="F:ATP binding"/>
    <property type="evidence" value="ECO:0007669"/>
    <property type="project" value="UniProtKB-UniRule"/>
</dbReference>
<feature type="binding site" evidence="6">
    <location>
        <position position="249"/>
    </location>
    <ligand>
        <name>ATP</name>
        <dbReference type="ChEBI" id="CHEBI:30616"/>
    </ligand>
</feature>
<keyword evidence="5 6" id="KW-0067">ATP-binding</keyword>
<name>A0AAD4MSJ2_9BILA</name>
<dbReference type="InterPro" id="IPR011009">
    <property type="entry name" value="Kinase-like_dom_sf"/>
</dbReference>
<dbReference type="SUPFAM" id="SSF56112">
    <property type="entry name" value="Protein kinase-like (PK-like)"/>
    <property type="match status" value="1"/>
</dbReference>
<dbReference type="SMART" id="SM00220">
    <property type="entry name" value="S_TKc"/>
    <property type="match status" value="1"/>
</dbReference>
<keyword evidence="1" id="KW-0723">Serine/threonine-protein kinase</keyword>
<feature type="compositionally biased region" description="Basic and acidic residues" evidence="7">
    <location>
        <begin position="48"/>
        <end position="57"/>
    </location>
</feature>
<dbReference type="PANTHER" id="PTHR11584">
    <property type="entry name" value="SERINE/THREONINE PROTEIN KINASE"/>
    <property type="match status" value="1"/>
</dbReference>
<evidence type="ECO:0000256" key="2">
    <source>
        <dbReference type="ARBA" id="ARBA00022679"/>
    </source>
</evidence>
<evidence type="ECO:0000256" key="6">
    <source>
        <dbReference type="PROSITE-ProRule" id="PRU10141"/>
    </source>
</evidence>
<dbReference type="PROSITE" id="PS50011">
    <property type="entry name" value="PROTEIN_KINASE_DOM"/>
    <property type="match status" value="1"/>
</dbReference>
<accession>A0AAD4MSJ2</accession>
<evidence type="ECO:0000313" key="9">
    <source>
        <dbReference type="EMBL" id="KAI1702824.1"/>
    </source>
</evidence>
<dbReference type="AlphaFoldDB" id="A0AAD4MSJ2"/>
<dbReference type="Proteomes" id="UP001201812">
    <property type="component" value="Unassembled WGS sequence"/>
</dbReference>
<comment type="caution">
    <text evidence="9">The sequence shown here is derived from an EMBL/GenBank/DDBJ whole genome shotgun (WGS) entry which is preliminary data.</text>
</comment>
<dbReference type="InterPro" id="IPR000719">
    <property type="entry name" value="Prot_kinase_dom"/>
</dbReference>
<dbReference type="PANTHER" id="PTHR11584:SF369">
    <property type="entry name" value="MITOGEN-ACTIVATED PROTEIN KINASE KINASE KINASE 19-RELATED"/>
    <property type="match status" value="1"/>
</dbReference>
<evidence type="ECO:0000256" key="5">
    <source>
        <dbReference type="ARBA" id="ARBA00022840"/>
    </source>
</evidence>
<evidence type="ECO:0000256" key="1">
    <source>
        <dbReference type="ARBA" id="ARBA00022527"/>
    </source>
</evidence>
<feature type="region of interest" description="Disordered" evidence="7">
    <location>
        <begin position="41"/>
        <end position="60"/>
    </location>
</feature>
<reference evidence="9" key="1">
    <citation type="submission" date="2022-01" db="EMBL/GenBank/DDBJ databases">
        <title>Genome Sequence Resource for Two Populations of Ditylenchus destructor, the Migratory Endoparasitic Phytonematode.</title>
        <authorList>
            <person name="Zhang H."/>
            <person name="Lin R."/>
            <person name="Xie B."/>
        </authorList>
    </citation>
    <scope>NUCLEOTIDE SEQUENCE</scope>
    <source>
        <strain evidence="9">BazhouSP</strain>
    </source>
</reference>
<dbReference type="EMBL" id="JAKKPZ010000092">
    <property type="protein sequence ID" value="KAI1702824.1"/>
    <property type="molecule type" value="Genomic_DNA"/>
</dbReference>
<evidence type="ECO:0000259" key="8">
    <source>
        <dbReference type="PROSITE" id="PS50011"/>
    </source>
</evidence>
<evidence type="ECO:0000313" key="10">
    <source>
        <dbReference type="Proteomes" id="UP001201812"/>
    </source>
</evidence>